<accession>A0AAW1MKI0</accession>
<proteinExistence type="predicted"/>
<dbReference type="PANTHER" id="PTHR47890">
    <property type="entry name" value="LD24308P"/>
    <property type="match status" value="1"/>
</dbReference>
<keyword evidence="1" id="KW-0732">Signal</keyword>
<organism evidence="2 3">
    <name type="scientific">Popillia japonica</name>
    <name type="common">Japanese beetle</name>
    <dbReference type="NCBI Taxonomy" id="7064"/>
    <lineage>
        <taxon>Eukaryota</taxon>
        <taxon>Metazoa</taxon>
        <taxon>Ecdysozoa</taxon>
        <taxon>Arthropoda</taxon>
        <taxon>Hexapoda</taxon>
        <taxon>Insecta</taxon>
        <taxon>Pterygota</taxon>
        <taxon>Neoptera</taxon>
        <taxon>Endopterygota</taxon>
        <taxon>Coleoptera</taxon>
        <taxon>Polyphaga</taxon>
        <taxon>Scarabaeiformia</taxon>
        <taxon>Scarabaeidae</taxon>
        <taxon>Rutelinae</taxon>
        <taxon>Popillia</taxon>
    </lineage>
</organism>
<name>A0AAW1MKI0_POPJA</name>
<evidence type="ECO:0000313" key="2">
    <source>
        <dbReference type="EMBL" id="KAK9746595.1"/>
    </source>
</evidence>
<evidence type="ECO:0008006" key="4">
    <source>
        <dbReference type="Google" id="ProtNLM"/>
    </source>
</evidence>
<dbReference type="Pfam" id="PF16061">
    <property type="entry name" value="DUF4803"/>
    <property type="match status" value="1"/>
</dbReference>
<comment type="caution">
    <text evidence="2">The sequence shown here is derived from an EMBL/GenBank/DDBJ whole genome shotgun (WGS) entry which is preliminary data.</text>
</comment>
<sequence length="436" mass="50057">MKYCALILALAWIIPNSLSSTEQTFPSIADLVQTIIKSDWKMLDHSDIESNKTIEQKQNRIFQKFKQVSEILRQLEEPISAISYDVFYDIALLVAKKIDTEYDLLKLYSSKEKIGNSTTMIDFAKTAVSHQSSSIKELIKKIHKLIVPTPSKRSGDGILKVLADNKDVFDEIIRISAQSPHQYLYNLFNKIVITEIKAYVVIQFSYAILEVHGQGYFSTESSLANEQIRYILQKLLQETIQVTGNLSRHYWKDDPIQYREGENYLEISRLLQGYVINEKILNNGKSCYGKCETYKELPFVKHYRYVNCHNDPFCRKQSPCGGKVHSCRSLSTIDMQICLAPTGTSRRYNYIEYKNHNALGAKSTCPTPPINVDAWIGWCPYCMCFCDEEGPCSDRYFSLKDVVSDVKNNKVVTGIRFAKKNKMIHLQVQQGEILPQ</sequence>
<dbReference type="EMBL" id="JASPKY010000039">
    <property type="protein sequence ID" value="KAK9746595.1"/>
    <property type="molecule type" value="Genomic_DNA"/>
</dbReference>
<dbReference type="InterPro" id="IPR032062">
    <property type="entry name" value="DUF4803"/>
</dbReference>
<reference evidence="2 3" key="1">
    <citation type="journal article" date="2024" name="BMC Genomics">
        <title>De novo assembly and annotation of Popillia japonica's genome with initial clues to its potential as an invasive pest.</title>
        <authorList>
            <person name="Cucini C."/>
            <person name="Boschi S."/>
            <person name="Funari R."/>
            <person name="Cardaioli E."/>
            <person name="Iannotti N."/>
            <person name="Marturano G."/>
            <person name="Paoli F."/>
            <person name="Bruttini M."/>
            <person name="Carapelli A."/>
            <person name="Frati F."/>
            <person name="Nardi F."/>
        </authorList>
    </citation>
    <scope>NUCLEOTIDE SEQUENCE [LARGE SCALE GENOMIC DNA]</scope>
    <source>
        <strain evidence="2">DMR45628</strain>
    </source>
</reference>
<dbReference type="Proteomes" id="UP001458880">
    <property type="component" value="Unassembled WGS sequence"/>
</dbReference>
<gene>
    <name evidence="2" type="ORF">QE152_g6079</name>
</gene>
<feature type="chain" id="PRO_5043598239" description="Secreted protein" evidence="1">
    <location>
        <begin position="20"/>
        <end position="436"/>
    </location>
</feature>
<feature type="signal peptide" evidence="1">
    <location>
        <begin position="1"/>
        <end position="19"/>
    </location>
</feature>
<protein>
    <recommendedName>
        <fullName evidence="4">Secreted protein</fullName>
    </recommendedName>
</protein>
<dbReference type="PANTHER" id="PTHR47890:SF1">
    <property type="entry name" value="LD24308P"/>
    <property type="match status" value="1"/>
</dbReference>
<dbReference type="AlphaFoldDB" id="A0AAW1MKI0"/>
<evidence type="ECO:0000256" key="1">
    <source>
        <dbReference type="SAM" id="SignalP"/>
    </source>
</evidence>
<keyword evidence="3" id="KW-1185">Reference proteome</keyword>
<evidence type="ECO:0000313" key="3">
    <source>
        <dbReference type="Proteomes" id="UP001458880"/>
    </source>
</evidence>